<dbReference type="InterPro" id="IPR052974">
    <property type="entry name" value="GH79_Enzymes"/>
</dbReference>
<dbReference type="CDD" id="cd13426">
    <property type="entry name" value="Peptidase_G1"/>
    <property type="match status" value="1"/>
</dbReference>
<dbReference type="Proteomes" id="UP000566819">
    <property type="component" value="Unassembled WGS sequence"/>
</dbReference>
<dbReference type="InterPro" id="IPR038656">
    <property type="entry name" value="Peptidase_G1_sf"/>
</dbReference>
<feature type="compositionally biased region" description="Basic and acidic residues" evidence="2">
    <location>
        <begin position="46"/>
        <end position="58"/>
    </location>
</feature>
<dbReference type="PANTHER" id="PTHR36183:SF2">
    <property type="entry name" value="BETA-GLUCURONIDASE C-TERMINAL DOMAIN-CONTAINING PROTEIN"/>
    <property type="match status" value="1"/>
</dbReference>
<dbReference type="InterPro" id="IPR017853">
    <property type="entry name" value="GH"/>
</dbReference>
<feature type="active site" description="Proton acceptor" evidence="1">
    <location>
        <position position="208"/>
    </location>
</feature>
<dbReference type="GO" id="GO:0006508">
    <property type="term" value="P:proteolysis"/>
    <property type="evidence" value="ECO:0007669"/>
    <property type="project" value="InterPro"/>
</dbReference>
<proteinExistence type="predicted"/>
<dbReference type="Gene3D" id="3.20.20.80">
    <property type="entry name" value="Glycosidases"/>
    <property type="match status" value="1"/>
</dbReference>
<accession>A0A8H4W1R3</accession>
<dbReference type="InterPro" id="IPR013320">
    <property type="entry name" value="ConA-like_dom_sf"/>
</dbReference>
<gene>
    <name evidence="3" type="ORF">G7Y89_g7220</name>
</gene>
<evidence type="ECO:0000256" key="2">
    <source>
        <dbReference type="SAM" id="MobiDB-lite"/>
    </source>
</evidence>
<organism evidence="3 4">
    <name type="scientific">Cudoniella acicularis</name>
    <dbReference type="NCBI Taxonomy" id="354080"/>
    <lineage>
        <taxon>Eukaryota</taxon>
        <taxon>Fungi</taxon>
        <taxon>Dikarya</taxon>
        <taxon>Ascomycota</taxon>
        <taxon>Pezizomycotina</taxon>
        <taxon>Leotiomycetes</taxon>
        <taxon>Helotiales</taxon>
        <taxon>Tricladiaceae</taxon>
        <taxon>Cudoniella</taxon>
    </lineage>
</organism>
<evidence type="ECO:0000256" key="1">
    <source>
        <dbReference type="PIRSR" id="PIRSR600250-50"/>
    </source>
</evidence>
<evidence type="ECO:0000313" key="4">
    <source>
        <dbReference type="Proteomes" id="UP000566819"/>
    </source>
</evidence>
<evidence type="ECO:0008006" key="5">
    <source>
        <dbReference type="Google" id="ProtNLM"/>
    </source>
</evidence>
<name>A0A8H4W1R3_9HELO</name>
<dbReference type="PANTHER" id="PTHR36183">
    <property type="entry name" value="BETA-GLUCURONIDASE"/>
    <property type="match status" value="1"/>
</dbReference>
<dbReference type="AlphaFoldDB" id="A0A8H4W1R3"/>
<evidence type="ECO:0000313" key="3">
    <source>
        <dbReference type="EMBL" id="KAF4630913.1"/>
    </source>
</evidence>
<dbReference type="Gene3D" id="2.60.120.700">
    <property type="entry name" value="Peptidase G1"/>
    <property type="match status" value="1"/>
</dbReference>
<keyword evidence="4" id="KW-1185">Reference proteome</keyword>
<dbReference type="EMBL" id="JAAMPI010000497">
    <property type="protein sequence ID" value="KAF4630913.1"/>
    <property type="molecule type" value="Genomic_DNA"/>
</dbReference>
<reference evidence="3 4" key="1">
    <citation type="submission" date="2020-03" db="EMBL/GenBank/DDBJ databases">
        <title>Draft Genome Sequence of Cudoniella acicularis.</title>
        <authorList>
            <person name="Buettner E."/>
            <person name="Kellner H."/>
        </authorList>
    </citation>
    <scope>NUCLEOTIDE SEQUENCE [LARGE SCALE GENOMIC DNA]</scope>
    <source>
        <strain evidence="3 4">DSM 108380</strain>
    </source>
</reference>
<feature type="region of interest" description="Disordered" evidence="2">
    <location>
        <begin position="271"/>
        <end position="302"/>
    </location>
</feature>
<protein>
    <recommendedName>
        <fullName evidence="5">Beta-glucuronidase C-terminal domain-containing protein</fullName>
    </recommendedName>
</protein>
<dbReference type="SUPFAM" id="SSF49899">
    <property type="entry name" value="Concanavalin A-like lectins/glucanases"/>
    <property type="match status" value="1"/>
</dbReference>
<comment type="caution">
    <text evidence="3">The sequence shown here is derived from an EMBL/GenBank/DDBJ whole genome shotgun (WGS) entry which is preliminary data.</text>
</comment>
<dbReference type="GO" id="GO:0070007">
    <property type="term" value="F:glutamic-type endopeptidase activity"/>
    <property type="evidence" value="ECO:0007669"/>
    <property type="project" value="InterPro"/>
</dbReference>
<sequence length="726" mass="78822">MKICFFIDAFLCATYINALHRDIRVQHQVASSAIQSGYPTLPIRRSANETEQTTKDTDSTNWAGPVVSSGPGESFNFVLGYFTVPVPSAPSGAAPGVYSAAVWVGIDNLPHAILQAGVDIQIDTSRGLNTASYYSWYEWYPDAMHSIPLDEFPVQAGHNIAVNLTLSTPTTATAVLSNLSVGKQYTKSFGAPSTAFALTGENAEWVVEDTTMAAPSGEYLASFADFGSVRFWNCAAGSSQRQMGVSTAEIWNLETAGRVVTTTTITSDSEFQTSYVDGSSQTPTNQNPGTIELSSTPPKDASSPIPEAFVSYSIEFASFPDFAGNKASPNTFSNNLLNNLGKFTGTKPYIRVGGNTQDYALYNASLTYALNGTINPTRATDYPTTVFIGPSYFESYSTWPDTKFIHGFNMALGRNNSIGWQSLIDTVPLACKALEGGKLLWWEYGNEPDLYSTSAQGPVAPPNWNESTYVEEWLNGTRAIKRELQKACPELTTNETYGYLAPSFAGTDNHLKPVKTWQDGLNADEDIKLISSHNYIGGATQPGITLQGTLMNHTKTVLSVNNQAQLAANLSYTNIPFILGETNSLYNQGARGLSNAFGAALWVIDFNLYCASVGIQRVHMHQGTNFRYQSWQPINTNITTKGTKAPYYGQIVVAAFIGSLSPSTQTQISNIPLQGEREAAYAAYVNGKLARVAVINLQQYNYTVNGTSDVVNEWLGTSLLQVTDYS</sequence>
<dbReference type="Pfam" id="PF01828">
    <property type="entry name" value="Peptidase_A4"/>
    <property type="match status" value="1"/>
</dbReference>
<dbReference type="SUPFAM" id="SSF51445">
    <property type="entry name" value="(Trans)glycosidases"/>
    <property type="match status" value="1"/>
</dbReference>
<feature type="region of interest" description="Disordered" evidence="2">
    <location>
        <begin position="44"/>
        <end position="65"/>
    </location>
</feature>
<dbReference type="OrthoDB" id="2796951at2759"/>
<dbReference type="InterPro" id="IPR000250">
    <property type="entry name" value="Peptidase_G1"/>
</dbReference>
<feature type="compositionally biased region" description="Polar residues" evidence="2">
    <location>
        <begin position="271"/>
        <end position="297"/>
    </location>
</feature>